<gene>
    <name evidence="2" type="ORF">Psch_02700</name>
</gene>
<evidence type="ECO:0000259" key="1">
    <source>
        <dbReference type="Pfam" id="PF07872"/>
    </source>
</evidence>
<dbReference type="AlphaFoldDB" id="A0A4Y7RAB9"/>
<comment type="caution">
    <text evidence="2">The sequence shown here is derived from an EMBL/GenBank/DDBJ whole genome shotgun (WGS) entry which is preliminary data.</text>
</comment>
<sequence length="74" mass="7733">MAVTKVPGNSVLRLVLHVGDSESGSPILRSKSLNNVKSAALDQDIFDVAGALAALQDYELNGITRVDNAALIQA</sequence>
<reference evidence="2 3" key="1">
    <citation type="journal article" date="2018" name="Environ. Microbiol.">
        <title>Novel energy conservation strategies and behaviour of Pelotomaculum schinkii driving syntrophic propionate catabolism.</title>
        <authorList>
            <person name="Hidalgo-Ahumada C.A.P."/>
            <person name="Nobu M.K."/>
            <person name="Narihiro T."/>
            <person name="Tamaki H."/>
            <person name="Liu W.T."/>
            <person name="Kamagata Y."/>
            <person name="Stams A.J.M."/>
            <person name="Imachi H."/>
            <person name="Sousa D.Z."/>
        </authorList>
    </citation>
    <scope>NUCLEOTIDE SEQUENCE [LARGE SCALE GENOMIC DNA]</scope>
    <source>
        <strain evidence="2 3">HH</strain>
    </source>
</reference>
<dbReference type="RefSeq" id="WP_134220030.1">
    <property type="nucleotide sequence ID" value="NZ_QFGA01000002.1"/>
</dbReference>
<keyword evidence="3" id="KW-1185">Reference proteome</keyword>
<dbReference type="EMBL" id="QFGA01000002">
    <property type="protein sequence ID" value="TEB05659.1"/>
    <property type="molecule type" value="Genomic_DNA"/>
</dbReference>
<feature type="domain" description="DUF1659" evidence="1">
    <location>
        <begin position="2"/>
        <end position="73"/>
    </location>
</feature>
<dbReference type="Pfam" id="PF07872">
    <property type="entry name" value="DUF1659"/>
    <property type="match status" value="1"/>
</dbReference>
<protein>
    <recommendedName>
        <fullName evidence="1">DUF1659 domain-containing protein</fullName>
    </recommendedName>
</protein>
<dbReference type="InterPro" id="IPR012454">
    <property type="entry name" value="DUF1659"/>
</dbReference>
<organism evidence="2 3">
    <name type="scientific">Pelotomaculum schinkii</name>
    <dbReference type="NCBI Taxonomy" id="78350"/>
    <lineage>
        <taxon>Bacteria</taxon>
        <taxon>Bacillati</taxon>
        <taxon>Bacillota</taxon>
        <taxon>Clostridia</taxon>
        <taxon>Eubacteriales</taxon>
        <taxon>Desulfotomaculaceae</taxon>
        <taxon>Pelotomaculum</taxon>
    </lineage>
</organism>
<dbReference type="Proteomes" id="UP000298324">
    <property type="component" value="Unassembled WGS sequence"/>
</dbReference>
<name>A0A4Y7RAB9_9FIRM</name>
<proteinExistence type="predicted"/>
<evidence type="ECO:0000313" key="2">
    <source>
        <dbReference type="EMBL" id="TEB05659.1"/>
    </source>
</evidence>
<accession>A0A4Y7RAB9</accession>
<evidence type="ECO:0000313" key="3">
    <source>
        <dbReference type="Proteomes" id="UP000298324"/>
    </source>
</evidence>